<gene>
    <name evidence="2" type="ORF">DdX_19187</name>
</gene>
<reference evidence="2" key="1">
    <citation type="submission" date="2022-01" db="EMBL/GenBank/DDBJ databases">
        <title>Genome Sequence Resource for Two Populations of Ditylenchus destructor, the Migratory Endoparasitic Phytonematode.</title>
        <authorList>
            <person name="Zhang H."/>
            <person name="Lin R."/>
            <person name="Xie B."/>
        </authorList>
    </citation>
    <scope>NUCLEOTIDE SEQUENCE</scope>
    <source>
        <strain evidence="2">BazhouSP</strain>
    </source>
</reference>
<keyword evidence="3" id="KW-1185">Reference proteome</keyword>
<dbReference type="Proteomes" id="UP001201812">
    <property type="component" value="Unassembled WGS sequence"/>
</dbReference>
<comment type="caution">
    <text evidence="2">The sequence shown here is derived from an EMBL/GenBank/DDBJ whole genome shotgun (WGS) entry which is preliminary data.</text>
</comment>
<evidence type="ECO:0000256" key="1">
    <source>
        <dbReference type="SAM" id="MobiDB-lite"/>
    </source>
</evidence>
<dbReference type="EMBL" id="JAKKPZ010000345">
    <property type="protein sequence ID" value="KAI1696159.1"/>
    <property type="molecule type" value="Genomic_DNA"/>
</dbReference>
<sequence length="118" mass="13659">MVKMPGGDWARLSQVQPGDGPHTAWDPEAGKWPPGPDDLSYLYVDLIRINVNEIWPLKANKSRLDRGIPRQVFIFSEGADVWVWDAQRWEALCLGRNREKNEKRDSIAKWEALMDKEK</sequence>
<organism evidence="2 3">
    <name type="scientific">Ditylenchus destructor</name>
    <dbReference type="NCBI Taxonomy" id="166010"/>
    <lineage>
        <taxon>Eukaryota</taxon>
        <taxon>Metazoa</taxon>
        <taxon>Ecdysozoa</taxon>
        <taxon>Nematoda</taxon>
        <taxon>Chromadorea</taxon>
        <taxon>Rhabditida</taxon>
        <taxon>Tylenchina</taxon>
        <taxon>Tylenchomorpha</taxon>
        <taxon>Sphaerularioidea</taxon>
        <taxon>Anguinidae</taxon>
        <taxon>Anguininae</taxon>
        <taxon>Ditylenchus</taxon>
    </lineage>
</organism>
<dbReference type="AlphaFoldDB" id="A0AAD4QSF1"/>
<evidence type="ECO:0000313" key="2">
    <source>
        <dbReference type="EMBL" id="KAI1696159.1"/>
    </source>
</evidence>
<evidence type="ECO:0000313" key="3">
    <source>
        <dbReference type="Proteomes" id="UP001201812"/>
    </source>
</evidence>
<accession>A0AAD4QSF1</accession>
<proteinExistence type="predicted"/>
<protein>
    <submittedName>
        <fullName evidence="2">Uncharacterized protein</fullName>
    </submittedName>
</protein>
<name>A0AAD4QSF1_9BILA</name>
<feature type="region of interest" description="Disordered" evidence="1">
    <location>
        <begin position="1"/>
        <end position="31"/>
    </location>
</feature>